<proteinExistence type="predicted"/>
<evidence type="ECO:0000313" key="2">
    <source>
        <dbReference type="Proteomes" id="UP000053989"/>
    </source>
</evidence>
<organism evidence="1 2">
    <name type="scientific">Scleroderma citrinum Foug A</name>
    <dbReference type="NCBI Taxonomy" id="1036808"/>
    <lineage>
        <taxon>Eukaryota</taxon>
        <taxon>Fungi</taxon>
        <taxon>Dikarya</taxon>
        <taxon>Basidiomycota</taxon>
        <taxon>Agaricomycotina</taxon>
        <taxon>Agaricomycetes</taxon>
        <taxon>Agaricomycetidae</taxon>
        <taxon>Boletales</taxon>
        <taxon>Sclerodermatineae</taxon>
        <taxon>Sclerodermataceae</taxon>
        <taxon>Scleroderma</taxon>
    </lineage>
</organism>
<reference evidence="2" key="2">
    <citation type="submission" date="2015-01" db="EMBL/GenBank/DDBJ databases">
        <title>Evolutionary Origins and Diversification of the Mycorrhizal Mutualists.</title>
        <authorList>
            <consortium name="DOE Joint Genome Institute"/>
            <consortium name="Mycorrhizal Genomics Consortium"/>
            <person name="Kohler A."/>
            <person name="Kuo A."/>
            <person name="Nagy L.G."/>
            <person name="Floudas D."/>
            <person name="Copeland A."/>
            <person name="Barry K.W."/>
            <person name="Cichocki N."/>
            <person name="Veneault-Fourrey C."/>
            <person name="LaButti K."/>
            <person name="Lindquist E.A."/>
            <person name="Lipzen A."/>
            <person name="Lundell T."/>
            <person name="Morin E."/>
            <person name="Murat C."/>
            <person name="Riley R."/>
            <person name="Ohm R."/>
            <person name="Sun H."/>
            <person name="Tunlid A."/>
            <person name="Henrissat B."/>
            <person name="Grigoriev I.V."/>
            <person name="Hibbett D.S."/>
            <person name="Martin F."/>
        </authorList>
    </citation>
    <scope>NUCLEOTIDE SEQUENCE [LARGE SCALE GENOMIC DNA]</scope>
    <source>
        <strain evidence="2">Foug A</strain>
    </source>
</reference>
<dbReference type="Proteomes" id="UP000053989">
    <property type="component" value="Unassembled WGS sequence"/>
</dbReference>
<evidence type="ECO:0000313" key="1">
    <source>
        <dbReference type="EMBL" id="KIM64537.1"/>
    </source>
</evidence>
<sequence>MDRDWVPGCGIDIYESSLGMFGNGLTKWILTTQGEKSPDATFERRSRHRRRSKIIQVAVTKKGSMA</sequence>
<dbReference type="AlphaFoldDB" id="A0A0C3AHZ2"/>
<protein>
    <submittedName>
        <fullName evidence="1">Uncharacterized protein</fullName>
    </submittedName>
</protein>
<reference evidence="1 2" key="1">
    <citation type="submission" date="2014-04" db="EMBL/GenBank/DDBJ databases">
        <authorList>
            <consortium name="DOE Joint Genome Institute"/>
            <person name="Kuo A."/>
            <person name="Kohler A."/>
            <person name="Nagy L.G."/>
            <person name="Floudas D."/>
            <person name="Copeland A."/>
            <person name="Barry K.W."/>
            <person name="Cichocki N."/>
            <person name="Veneault-Fourrey C."/>
            <person name="LaButti K."/>
            <person name="Lindquist E.A."/>
            <person name="Lipzen A."/>
            <person name="Lundell T."/>
            <person name="Morin E."/>
            <person name="Murat C."/>
            <person name="Sun H."/>
            <person name="Tunlid A."/>
            <person name="Henrissat B."/>
            <person name="Grigoriev I.V."/>
            <person name="Hibbett D.S."/>
            <person name="Martin F."/>
            <person name="Nordberg H.P."/>
            <person name="Cantor M.N."/>
            <person name="Hua S.X."/>
        </authorList>
    </citation>
    <scope>NUCLEOTIDE SEQUENCE [LARGE SCALE GENOMIC DNA]</scope>
    <source>
        <strain evidence="1 2">Foug A</strain>
    </source>
</reference>
<name>A0A0C3AHZ2_9AGAM</name>
<dbReference type="InParanoid" id="A0A0C3AHZ2"/>
<dbReference type="EMBL" id="KN822027">
    <property type="protein sequence ID" value="KIM64537.1"/>
    <property type="molecule type" value="Genomic_DNA"/>
</dbReference>
<dbReference type="HOGENOM" id="CLU_2832671_0_0_1"/>
<keyword evidence="2" id="KW-1185">Reference proteome</keyword>
<gene>
    <name evidence="1" type="ORF">SCLCIDRAFT_1213056</name>
</gene>
<accession>A0A0C3AHZ2</accession>